<feature type="transmembrane region" description="Helical" evidence="1">
    <location>
        <begin position="12"/>
        <end position="32"/>
    </location>
</feature>
<dbReference type="AlphaFoldDB" id="A0A1A9HWU4"/>
<accession>A0A1A9HWU4</accession>
<dbReference type="PATRIC" id="fig|1806891.3.peg.988"/>
<dbReference type="NCBIfam" id="TIGR03076">
    <property type="entry name" value="near_not_gcvH"/>
    <property type="match status" value="1"/>
</dbReference>
<dbReference type="KEGG" id="csaz:Cs308_0997"/>
<organism evidence="2 3">
    <name type="scientific">Candidatus Chlamydia sanziniae</name>
    <dbReference type="NCBI Taxonomy" id="1806891"/>
    <lineage>
        <taxon>Bacteria</taxon>
        <taxon>Pseudomonadati</taxon>
        <taxon>Chlamydiota</taxon>
        <taxon>Chlamydiia</taxon>
        <taxon>Chlamydiales</taxon>
        <taxon>Chlamydiaceae</taxon>
        <taxon>Chlamydia/Chlamydophila group</taxon>
        <taxon>Chlamydia</taxon>
    </lineage>
</organism>
<gene>
    <name evidence="2" type="ORF">Cs308_0997</name>
</gene>
<keyword evidence="3" id="KW-1185">Reference proteome</keyword>
<sequence>MLAFFYKHQKKFIGFIIVIVCVSGVGIGWGRFSCGEHASKIEFCRVVFTTASGKKYLEKDVLAIKKFLMHEAYPFTGNPKEWNFVNEGLLTQHFLTTKLGEKLFFRVYSQGFPAFAKEKNYQPYRRFDAPFISSEEVWKSSVPRLVEILNRFQQIDNPVSPEGFAFRVQLFLEEKKFPHYVLRQMLEYRRQRFALPEDSALSRGKDLRLFGYRNVRDWFGDAYLSAAVEVLLRFIDAERRFLVLPSLNEARDDFYDKAKRAFTKLSKYSEFSLSFNQFIAFYFQFLGLSETEFFKMYREILLCKRAFLLLQGSVAFDYQPLCEFFYRGKDSTEVELVNLPKEYCFKTEQDLLAFETYIYLVAPPLKDPLDVPYMLLPIKIIKAKEPRLIGKRFAVSYQTVALEDLETKVPLVEVDHWQQNPEHFQEILQEFTAAETCQSPKDFQCLKTSLRDKISVFTRKAILRAYPERITEALRSASIESREILLSPGKDSILEGIVDGQALANVLLENEIIERYSQDQERYYTFKVETCFDGEEVLSYREVLKKGLASKLVNAYGNALQSDRILNALRARYPKETGSALWQRRLWKLMEEHRAGTYPGGTFFWGLEKSLRTFTREDSDLPQPFDQLFAMEIDALSGLIIHSEEGPYYYRCLGHAVNDCPMGIDRLFFAKNRLNEEVVGSYMERFIGQGVG</sequence>
<protein>
    <submittedName>
        <fullName evidence="2">Uncharacterized protein</fullName>
    </submittedName>
</protein>
<dbReference type="Proteomes" id="UP000078162">
    <property type="component" value="Chromosome"/>
</dbReference>
<proteinExistence type="predicted"/>
<evidence type="ECO:0000313" key="2">
    <source>
        <dbReference type="EMBL" id="ANH79167.1"/>
    </source>
</evidence>
<keyword evidence="1" id="KW-1133">Transmembrane helix</keyword>
<dbReference type="InterPro" id="IPR017513">
    <property type="entry name" value="CHP03076_Gly-cleavage"/>
</dbReference>
<keyword evidence="1" id="KW-0812">Transmembrane</keyword>
<keyword evidence="1" id="KW-0472">Membrane</keyword>
<dbReference type="RefSeq" id="WP_066483272.1">
    <property type="nucleotide sequence ID" value="NZ_CP014639.1"/>
</dbReference>
<evidence type="ECO:0000313" key="3">
    <source>
        <dbReference type="Proteomes" id="UP000078162"/>
    </source>
</evidence>
<reference evidence="3" key="1">
    <citation type="submission" date="2016-03" db="EMBL/GenBank/DDBJ databases">
        <title>Culture-independent genomics supports pathogen discovery for uncultivable bacteria within the genus Chlamydia.</title>
        <authorList>
            <person name="Taylor-Brown A."/>
            <person name="Bachmann N.L."/>
            <person name="Borel N."/>
            <person name="Polkinghorne A."/>
        </authorList>
    </citation>
    <scope>NUCLEOTIDE SEQUENCE [LARGE SCALE GENOMIC DNA]</scope>
    <source>
        <strain evidence="3">2742-308</strain>
    </source>
</reference>
<dbReference type="EMBL" id="CP014639">
    <property type="protein sequence ID" value="ANH79167.1"/>
    <property type="molecule type" value="Genomic_DNA"/>
</dbReference>
<dbReference type="OrthoDB" id="18901at2"/>
<name>A0A1A9HWU4_9CHLA</name>
<evidence type="ECO:0000256" key="1">
    <source>
        <dbReference type="SAM" id="Phobius"/>
    </source>
</evidence>
<dbReference type="STRING" id="1806891.Cs308_0997"/>